<keyword evidence="2" id="KW-0496">Mitochondrion</keyword>
<proteinExistence type="predicted"/>
<evidence type="ECO:0000313" key="2">
    <source>
        <dbReference type="EMBL" id="QHR92599.1"/>
    </source>
</evidence>
<evidence type="ECO:0000256" key="1">
    <source>
        <dbReference type="SAM" id="Phobius"/>
    </source>
</evidence>
<sequence>MEYIPTLPPPLPHMRRGLFLLLFTLISSRQCLLSSLLASRALLGFFCAFSFLSLGLWTIKESLAFCS</sequence>
<geneLocation type="mitochondrion" evidence="2"/>
<feature type="transmembrane region" description="Helical" evidence="1">
    <location>
        <begin position="41"/>
        <end position="59"/>
    </location>
</feature>
<protein>
    <submittedName>
        <fullName evidence="2">Uncharacterized protein</fullName>
    </submittedName>
</protein>
<organism evidence="2">
    <name type="scientific">Picea sitchensis</name>
    <name type="common">Sitka spruce</name>
    <name type="synonym">Pinus sitchensis</name>
    <dbReference type="NCBI Taxonomy" id="3332"/>
    <lineage>
        <taxon>Eukaryota</taxon>
        <taxon>Viridiplantae</taxon>
        <taxon>Streptophyta</taxon>
        <taxon>Embryophyta</taxon>
        <taxon>Tracheophyta</taxon>
        <taxon>Spermatophyta</taxon>
        <taxon>Pinopsida</taxon>
        <taxon>Pinidae</taxon>
        <taxon>Conifers I</taxon>
        <taxon>Pinales</taxon>
        <taxon>Pinaceae</taxon>
        <taxon>Picea</taxon>
    </lineage>
</organism>
<gene>
    <name evidence="2" type="primary">orf06701</name>
    <name evidence="2" type="ORF">Q903MT_gene6646</name>
</gene>
<reference evidence="2" key="1">
    <citation type="submission" date="2019-03" db="EMBL/GenBank/DDBJ databases">
        <title>Largest Complete Mitochondrial Genome of a Gymnosperm, Sitka Spruce (Picea sitchensis), Indicates Complex Physical Structure.</title>
        <authorList>
            <person name="Jackman S.D."/>
            <person name="Coombe L."/>
            <person name="Warren R."/>
            <person name="Kirk H."/>
            <person name="Trinh E."/>
            <person name="McLeod T."/>
            <person name="Pleasance S."/>
            <person name="Pandoh P."/>
            <person name="Zhao Y."/>
            <person name="Coope R."/>
            <person name="Bousquet J."/>
            <person name="Bohlmann J.C."/>
            <person name="Jones S.J.M."/>
            <person name="Birol I."/>
        </authorList>
    </citation>
    <scope>NUCLEOTIDE SEQUENCE</scope>
    <source>
        <strain evidence="2">Q903</strain>
    </source>
</reference>
<accession>A0A6B9XX20</accession>
<keyword evidence="1" id="KW-0472">Membrane</keyword>
<keyword evidence="1" id="KW-1133">Transmembrane helix</keyword>
<name>A0A6B9XX20_PICSI</name>
<dbReference type="EMBL" id="MK697705">
    <property type="protein sequence ID" value="QHR92599.1"/>
    <property type="molecule type" value="Genomic_DNA"/>
</dbReference>
<keyword evidence="1" id="KW-0812">Transmembrane</keyword>
<dbReference type="AlphaFoldDB" id="A0A6B9XX20"/>